<evidence type="ECO:0000313" key="1">
    <source>
        <dbReference type="EMBL" id="EMR03092.1"/>
    </source>
</evidence>
<dbReference type="Gene3D" id="3.10.180.10">
    <property type="entry name" value="2,3-Dihydroxybiphenyl 1,2-Dioxygenase, domain 1"/>
    <property type="match status" value="1"/>
</dbReference>
<dbReference type="AlphaFoldDB" id="M7N741"/>
<gene>
    <name evidence="1" type="ORF">ADICEAN_01751</name>
</gene>
<accession>M7N741</accession>
<dbReference type="Proteomes" id="UP000011910">
    <property type="component" value="Unassembled WGS sequence"/>
</dbReference>
<dbReference type="eggNOG" id="ENOG502ZMXA">
    <property type="taxonomic scope" value="Bacteria"/>
</dbReference>
<proteinExistence type="predicted"/>
<dbReference type="STRING" id="1279009.ADICEAN_01751"/>
<name>M7N741_9BACT</name>
<comment type="caution">
    <text evidence="1">The sequence shown here is derived from an EMBL/GenBank/DDBJ whole genome shotgun (WGS) entry which is preliminary data.</text>
</comment>
<keyword evidence="2" id="KW-1185">Reference proteome</keyword>
<sequence>MQRAHHYFINLPVQSSTATADWLIGLGFSELYPPVIPGSRVFTDGRLHLQLSPADRWRESLLLFTEQSLDSLAAELQQTGLQTAVQDNKVRVVAPGGLAVYWLHLHDYDIPLPDEAVESRCGSFYELSLEVADLQAARMFWQTLGFKKTMPEGDSSSWLSMSSPLLTIGLYKEGSCPHPFHSPAVTFFNADAAERLQQLRRQGIALAHSLPEDSAEPEEGILASPDGHHFFLFKAW</sequence>
<organism evidence="1 2">
    <name type="scientific">Cesiribacter andamanensis AMV16</name>
    <dbReference type="NCBI Taxonomy" id="1279009"/>
    <lineage>
        <taxon>Bacteria</taxon>
        <taxon>Pseudomonadati</taxon>
        <taxon>Bacteroidota</taxon>
        <taxon>Cytophagia</taxon>
        <taxon>Cytophagales</taxon>
        <taxon>Cesiribacteraceae</taxon>
        <taxon>Cesiribacter</taxon>
    </lineage>
</organism>
<evidence type="ECO:0000313" key="2">
    <source>
        <dbReference type="Proteomes" id="UP000011910"/>
    </source>
</evidence>
<dbReference type="InterPro" id="IPR029068">
    <property type="entry name" value="Glyas_Bleomycin-R_OHBP_Dase"/>
</dbReference>
<dbReference type="SUPFAM" id="SSF54593">
    <property type="entry name" value="Glyoxalase/Bleomycin resistance protein/Dihydroxybiphenyl dioxygenase"/>
    <property type="match status" value="1"/>
</dbReference>
<reference evidence="1 2" key="1">
    <citation type="journal article" date="2013" name="Genome Announc.">
        <title>Draft Genome Sequence of Cesiribacter andamanensis Strain AMV16T, Isolated from a Soil Sample from a Mud Volcano in the Andaman Islands, India.</title>
        <authorList>
            <person name="Shivaji S."/>
            <person name="Ara S."/>
            <person name="Begum Z."/>
            <person name="Srinivas T.N."/>
            <person name="Singh A."/>
            <person name="Kumar Pinnaka A."/>
        </authorList>
    </citation>
    <scope>NUCLEOTIDE SEQUENCE [LARGE SCALE GENOMIC DNA]</scope>
    <source>
        <strain evidence="1 2">AMV16</strain>
    </source>
</reference>
<dbReference type="EMBL" id="AODQ01000035">
    <property type="protein sequence ID" value="EMR03092.1"/>
    <property type="molecule type" value="Genomic_DNA"/>
</dbReference>
<protein>
    <submittedName>
        <fullName evidence="1">Glyoxalase-like domain protein</fullName>
    </submittedName>
</protein>